<keyword evidence="7" id="KW-0175">Coiled coil</keyword>
<keyword evidence="5 8" id="KW-0418">Kinase</keyword>
<evidence type="ECO:0000313" key="8">
    <source>
        <dbReference type="EMBL" id="MBY85118.1"/>
    </source>
</evidence>
<accession>A0A2S2R576</accession>
<evidence type="ECO:0000256" key="4">
    <source>
        <dbReference type="ARBA" id="ARBA00022741"/>
    </source>
</evidence>
<dbReference type="PANTHER" id="PTHR46716">
    <property type="entry name" value="MITOGEN-ACTIVATED PROTEIN KINASE KINASE KINASE 7"/>
    <property type="match status" value="1"/>
</dbReference>
<evidence type="ECO:0000256" key="2">
    <source>
        <dbReference type="ARBA" id="ARBA00022527"/>
    </source>
</evidence>
<keyword evidence="6" id="KW-0067">ATP-binding</keyword>
<evidence type="ECO:0000256" key="6">
    <source>
        <dbReference type="ARBA" id="ARBA00022840"/>
    </source>
</evidence>
<keyword evidence="2" id="KW-0723">Serine/threonine-protein kinase</keyword>
<comment type="similarity">
    <text evidence="1">Belongs to the protein kinase superfamily. STE Ser/Thr protein kinase family. MAP kinase kinase kinase subfamily.</text>
</comment>
<dbReference type="AlphaFoldDB" id="A0A2S2R576"/>
<reference evidence="8" key="1">
    <citation type="submission" date="2018-04" db="EMBL/GenBank/DDBJ databases">
        <title>Transcriptome assembly of Sipha flava.</title>
        <authorList>
            <person name="Scully E.D."/>
            <person name="Geib S.M."/>
            <person name="Palmer N.A."/>
            <person name="Koch K."/>
            <person name="Bradshaw J."/>
            <person name="Heng-Moss T."/>
            <person name="Sarath G."/>
        </authorList>
    </citation>
    <scope>NUCLEOTIDE SEQUENCE</scope>
</reference>
<dbReference type="GO" id="GO:0007254">
    <property type="term" value="P:JNK cascade"/>
    <property type="evidence" value="ECO:0007669"/>
    <property type="project" value="TreeGrafter"/>
</dbReference>
<organism evidence="8">
    <name type="scientific">Sipha flava</name>
    <name type="common">yellow sugarcane aphid</name>
    <dbReference type="NCBI Taxonomy" id="143950"/>
    <lineage>
        <taxon>Eukaryota</taxon>
        <taxon>Metazoa</taxon>
        <taxon>Ecdysozoa</taxon>
        <taxon>Arthropoda</taxon>
        <taxon>Hexapoda</taxon>
        <taxon>Insecta</taxon>
        <taxon>Pterygota</taxon>
        <taxon>Neoptera</taxon>
        <taxon>Paraneoptera</taxon>
        <taxon>Hemiptera</taxon>
        <taxon>Sternorrhyncha</taxon>
        <taxon>Aphidomorpha</taxon>
        <taxon>Aphidoidea</taxon>
        <taxon>Aphididae</taxon>
        <taxon>Sipha</taxon>
    </lineage>
</organism>
<dbReference type="EMBL" id="GGMS01015915">
    <property type="protein sequence ID" value="MBY85118.1"/>
    <property type="molecule type" value="Transcribed_RNA"/>
</dbReference>
<proteinExistence type="inferred from homology"/>
<gene>
    <name evidence="8" type="primary">Map3k7_0</name>
    <name evidence="8" type="ORF">g.53485</name>
</gene>
<keyword evidence="4" id="KW-0547">Nucleotide-binding</keyword>
<evidence type="ECO:0000256" key="3">
    <source>
        <dbReference type="ARBA" id="ARBA00022679"/>
    </source>
</evidence>
<keyword evidence="3" id="KW-0808">Transferase</keyword>
<feature type="coiled-coil region" evidence="7">
    <location>
        <begin position="92"/>
        <end position="133"/>
    </location>
</feature>
<dbReference type="GO" id="GO:0005524">
    <property type="term" value="F:ATP binding"/>
    <property type="evidence" value="ECO:0007669"/>
    <property type="project" value="UniProtKB-KW"/>
</dbReference>
<dbReference type="OrthoDB" id="10261027at2759"/>
<dbReference type="GO" id="GO:0043123">
    <property type="term" value="P:positive regulation of canonical NF-kappaB signal transduction"/>
    <property type="evidence" value="ECO:0007669"/>
    <property type="project" value="TreeGrafter"/>
</dbReference>
<dbReference type="GO" id="GO:0006955">
    <property type="term" value="P:immune response"/>
    <property type="evidence" value="ECO:0007669"/>
    <property type="project" value="TreeGrafter"/>
</dbReference>
<dbReference type="PANTHER" id="PTHR46716:SF1">
    <property type="entry name" value="MITOGEN-ACTIVATED PROTEIN KINASE KINASE KINASE 7"/>
    <property type="match status" value="1"/>
</dbReference>
<name>A0A2S2R576_9HEMI</name>
<dbReference type="GO" id="GO:0004709">
    <property type="term" value="F:MAP kinase kinase kinase activity"/>
    <property type="evidence" value="ECO:0007669"/>
    <property type="project" value="TreeGrafter"/>
</dbReference>
<protein>
    <submittedName>
        <fullName evidence="8">Mitogen-activated protein kinase kinase kinase 7</fullName>
    </submittedName>
</protein>
<evidence type="ECO:0000256" key="1">
    <source>
        <dbReference type="ARBA" id="ARBA00006529"/>
    </source>
</evidence>
<sequence>MCELSECVTNEHYSGISGTHPELDNLYLMLDQQLHPIPPDNTCPQSVQIFEEHKQLAQEYLKVQTEIAYLSRHMEQLAERLSQEEILCDEGVEEDDEEIKKLESEKENLTQMHQNLKKQLEMIKRKNSNHSKENDPSS</sequence>
<evidence type="ECO:0000256" key="5">
    <source>
        <dbReference type="ARBA" id="ARBA00022777"/>
    </source>
</evidence>
<evidence type="ECO:0000256" key="7">
    <source>
        <dbReference type="SAM" id="Coils"/>
    </source>
</evidence>